<sequence>MARAERLHDLTTLIGGIIGRLPESGWPTALFARRDALMLVLASTGLPSTQIAAVRMCDVTVDLQADALHVETANGAHAVTSPRLVRSGVSPESVYRRWCEVLGHYERYPSNGMLADAIEEVGVTELTGCDRHFNPASEQLLLTPIDRWGHTPLIEAPLTPRAVADIVRMHLNGRAPTHPRHRTRAQRPEPGLAPEPASTTTSFDSGYYERGTLARRQAHDLLCDIESVFADVESRAEKMLNDLLEFLDPDAAGELTDVVE</sequence>
<gene>
    <name evidence="2" type="ORF">UFOPK3472_02768</name>
</gene>
<organism evidence="2">
    <name type="scientific">freshwater metagenome</name>
    <dbReference type="NCBI Taxonomy" id="449393"/>
    <lineage>
        <taxon>unclassified sequences</taxon>
        <taxon>metagenomes</taxon>
        <taxon>ecological metagenomes</taxon>
    </lineage>
</organism>
<name>A0A6J7GI38_9ZZZZ</name>
<accession>A0A6J7GI38</accession>
<protein>
    <submittedName>
        <fullName evidence="2">Unannotated protein</fullName>
    </submittedName>
</protein>
<evidence type="ECO:0000256" key="1">
    <source>
        <dbReference type="SAM" id="MobiDB-lite"/>
    </source>
</evidence>
<reference evidence="2" key="1">
    <citation type="submission" date="2020-05" db="EMBL/GenBank/DDBJ databases">
        <authorList>
            <person name="Chiriac C."/>
            <person name="Salcher M."/>
            <person name="Ghai R."/>
            <person name="Kavagutti S V."/>
        </authorList>
    </citation>
    <scope>NUCLEOTIDE SEQUENCE</scope>
</reference>
<proteinExistence type="predicted"/>
<feature type="region of interest" description="Disordered" evidence="1">
    <location>
        <begin position="174"/>
        <end position="206"/>
    </location>
</feature>
<dbReference type="AlphaFoldDB" id="A0A6J7GI38"/>
<dbReference type="EMBL" id="CAFBLX010000227">
    <property type="protein sequence ID" value="CAB4906656.1"/>
    <property type="molecule type" value="Genomic_DNA"/>
</dbReference>
<evidence type="ECO:0000313" key="2">
    <source>
        <dbReference type="EMBL" id="CAB4906656.1"/>
    </source>
</evidence>